<dbReference type="HAMAP" id="MF_01114">
    <property type="entry name" value="RecX"/>
    <property type="match status" value="1"/>
</dbReference>
<evidence type="ECO:0000256" key="3">
    <source>
        <dbReference type="ARBA" id="ARBA00018111"/>
    </source>
</evidence>
<dbReference type="Pfam" id="PF21981">
    <property type="entry name" value="RecX_HTH3"/>
    <property type="match status" value="1"/>
</dbReference>
<keyword evidence="6" id="KW-0175">Coiled coil</keyword>
<dbReference type="InterPro" id="IPR036388">
    <property type="entry name" value="WH-like_DNA-bd_sf"/>
</dbReference>
<dbReference type="Proteomes" id="UP000033944">
    <property type="component" value="Unassembled WGS sequence"/>
</dbReference>
<comment type="function">
    <text evidence="5">Modulates RecA activity.</text>
</comment>
<feature type="domain" description="RecX second three-helical" evidence="7">
    <location>
        <begin position="106"/>
        <end position="145"/>
    </location>
</feature>
<accession>A0A0G0L2Y1</accession>
<evidence type="ECO:0000256" key="5">
    <source>
        <dbReference type="HAMAP-Rule" id="MF_01114"/>
    </source>
</evidence>
<evidence type="ECO:0000256" key="6">
    <source>
        <dbReference type="SAM" id="Coils"/>
    </source>
</evidence>
<comment type="caution">
    <text evidence="9">The sequence shown here is derived from an EMBL/GenBank/DDBJ whole genome shotgun (WGS) entry which is preliminary data.</text>
</comment>
<dbReference type="GO" id="GO:0006282">
    <property type="term" value="P:regulation of DNA repair"/>
    <property type="evidence" value="ECO:0007669"/>
    <property type="project" value="UniProtKB-UniRule"/>
</dbReference>
<keyword evidence="4 5" id="KW-0963">Cytoplasm</keyword>
<sequence>MKITHIKQQKDKNRVNIYLDGKFGFGIDLENYVKLGLRVEQELTQEQIDEITKKAEFQKTFEKILHFAMVRPRAEKEYRDWMKRKKVAENLFEELLEKLKKFELLDDSKFATWWVEQRNNFRPKPVRVLKLELRNKGLDKNIIDDVFENTQVDEAKIAKDLLQKNQYKWNKYDTQIAKRKRIEYLGRKGFSWDVIKKAIEN</sequence>
<evidence type="ECO:0000259" key="8">
    <source>
        <dbReference type="Pfam" id="PF21981"/>
    </source>
</evidence>
<dbReference type="GO" id="GO:0005737">
    <property type="term" value="C:cytoplasm"/>
    <property type="evidence" value="ECO:0007669"/>
    <property type="project" value="UniProtKB-SubCell"/>
</dbReference>
<dbReference type="InterPro" id="IPR003783">
    <property type="entry name" value="Regulatory_RecX"/>
</dbReference>
<organism evidence="9 10">
    <name type="scientific">Candidatus Woesebacteria bacterium GW2011_GWB1_38_8b</name>
    <dbReference type="NCBI Taxonomy" id="1618571"/>
    <lineage>
        <taxon>Bacteria</taxon>
        <taxon>Candidatus Woeseibacteriota</taxon>
    </lineage>
</organism>
<protein>
    <recommendedName>
        <fullName evidence="3 5">Regulatory protein RecX</fullName>
    </recommendedName>
</protein>
<dbReference type="Pfam" id="PF02631">
    <property type="entry name" value="RecX_HTH2"/>
    <property type="match status" value="1"/>
</dbReference>
<dbReference type="PANTHER" id="PTHR33602:SF1">
    <property type="entry name" value="REGULATORY PROTEIN RECX FAMILY PROTEIN"/>
    <property type="match status" value="1"/>
</dbReference>
<dbReference type="Gene3D" id="1.10.10.10">
    <property type="entry name" value="Winged helix-like DNA-binding domain superfamily/Winged helix DNA-binding domain"/>
    <property type="match status" value="3"/>
</dbReference>
<evidence type="ECO:0000259" key="7">
    <source>
        <dbReference type="Pfam" id="PF02631"/>
    </source>
</evidence>
<dbReference type="InterPro" id="IPR053925">
    <property type="entry name" value="RecX_HTH_3rd"/>
</dbReference>
<evidence type="ECO:0000313" key="9">
    <source>
        <dbReference type="EMBL" id="KKQ86328.1"/>
    </source>
</evidence>
<dbReference type="EMBL" id="LBVN01000029">
    <property type="protein sequence ID" value="KKQ86328.1"/>
    <property type="molecule type" value="Genomic_DNA"/>
</dbReference>
<comment type="subcellular location">
    <subcellularLocation>
        <location evidence="1 5">Cytoplasm</location>
    </subcellularLocation>
</comment>
<evidence type="ECO:0000256" key="2">
    <source>
        <dbReference type="ARBA" id="ARBA00009695"/>
    </source>
</evidence>
<dbReference type="InterPro" id="IPR053924">
    <property type="entry name" value="RecX_HTH_2nd"/>
</dbReference>
<dbReference type="PANTHER" id="PTHR33602">
    <property type="entry name" value="REGULATORY PROTEIN RECX FAMILY PROTEIN"/>
    <property type="match status" value="1"/>
</dbReference>
<evidence type="ECO:0000313" key="10">
    <source>
        <dbReference type="Proteomes" id="UP000033944"/>
    </source>
</evidence>
<name>A0A0G0L2Y1_9BACT</name>
<feature type="coiled-coil region" evidence="6">
    <location>
        <begin position="78"/>
        <end position="105"/>
    </location>
</feature>
<reference evidence="9 10" key="1">
    <citation type="journal article" date="2015" name="Nature">
        <title>rRNA introns, odd ribosomes, and small enigmatic genomes across a large radiation of phyla.</title>
        <authorList>
            <person name="Brown C.T."/>
            <person name="Hug L.A."/>
            <person name="Thomas B.C."/>
            <person name="Sharon I."/>
            <person name="Castelle C.J."/>
            <person name="Singh A."/>
            <person name="Wilkins M.J."/>
            <person name="Williams K.H."/>
            <person name="Banfield J.F."/>
        </authorList>
    </citation>
    <scope>NUCLEOTIDE SEQUENCE [LARGE SCALE GENOMIC DNA]</scope>
</reference>
<evidence type="ECO:0000256" key="1">
    <source>
        <dbReference type="ARBA" id="ARBA00004496"/>
    </source>
</evidence>
<proteinExistence type="inferred from homology"/>
<gene>
    <name evidence="5" type="primary">recX</name>
    <name evidence="9" type="ORF">UT10_C0029G0008</name>
</gene>
<evidence type="ECO:0000256" key="4">
    <source>
        <dbReference type="ARBA" id="ARBA00022490"/>
    </source>
</evidence>
<dbReference type="AlphaFoldDB" id="A0A0G0L2Y1"/>
<comment type="similarity">
    <text evidence="2 5">Belongs to the RecX family.</text>
</comment>
<feature type="domain" description="RecX third three-helical" evidence="8">
    <location>
        <begin position="155"/>
        <end position="199"/>
    </location>
</feature>